<dbReference type="EMBL" id="JYDH01000150">
    <property type="protein sequence ID" value="KRY30117.1"/>
    <property type="molecule type" value="Genomic_DNA"/>
</dbReference>
<reference evidence="1 2" key="1">
    <citation type="submission" date="2015-01" db="EMBL/GenBank/DDBJ databases">
        <title>Evolution of Trichinella species and genotypes.</title>
        <authorList>
            <person name="Korhonen P.K."/>
            <person name="Edoardo P."/>
            <person name="Giuseppe L.R."/>
            <person name="Gasser R.B."/>
        </authorList>
    </citation>
    <scope>NUCLEOTIDE SEQUENCE [LARGE SCALE GENOMIC DNA]</scope>
    <source>
        <strain evidence="1">ISS3</strain>
    </source>
</reference>
<dbReference type="InParanoid" id="A0A0V1AZF2"/>
<protein>
    <submittedName>
        <fullName evidence="1">Uncharacterized protein</fullName>
    </submittedName>
</protein>
<organism evidence="1 2">
    <name type="scientific">Trichinella spiralis</name>
    <name type="common">Trichina worm</name>
    <dbReference type="NCBI Taxonomy" id="6334"/>
    <lineage>
        <taxon>Eukaryota</taxon>
        <taxon>Metazoa</taxon>
        <taxon>Ecdysozoa</taxon>
        <taxon>Nematoda</taxon>
        <taxon>Enoplea</taxon>
        <taxon>Dorylaimia</taxon>
        <taxon>Trichinellida</taxon>
        <taxon>Trichinellidae</taxon>
        <taxon>Trichinella</taxon>
    </lineage>
</organism>
<sequence>MLMPRCKSACSKSIASLGVTKCPNFDVILCWLFRHVLPEWTTALEWNEPLIHRDVRSSIAHYCFPCTVPNCENQVPHDQDEVCKDGH</sequence>
<name>A0A0V1AZF2_TRISP</name>
<gene>
    <name evidence="1" type="ORF">T01_15521</name>
</gene>
<accession>A0A0V1AZF2</accession>
<evidence type="ECO:0000313" key="2">
    <source>
        <dbReference type="Proteomes" id="UP000054776"/>
    </source>
</evidence>
<keyword evidence="2" id="KW-1185">Reference proteome</keyword>
<comment type="caution">
    <text evidence="1">The sequence shown here is derived from an EMBL/GenBank/DDBJ whole genome shotgun (WGS) entry which is preliminary data.</text>
</comment>
<dbReference type="Proteomes" id="UP000054776">
    <property type="component" value="Unassembled WGS sequence"/>
</dbReference>
<dbReference type="AlphaFoldDB" id="A0A0V1AZF2"/>
<evidence type="ECO:0000313" key="1">
    <source>
        <dbReference type="EMBL" id="KRY30117.1"/>
    </source>
</evidence>
<proteinExistence type="predicted"/>